<dbReference type="AlphaFoldDB" id="A0AAJ4ZH67"/>
<gene>
    <name evidence="3" type="ORF">NCTC13159_04888</name>
</gene>
<protein>
    <submittedName>
        <fullName evidence="3">Uncharacterized iron-regulated membrane protein</fullName>
    </submittedName>
</protein>
<proteinExistence type="predicted"/>
<feature type="transmembrane region" description="Helical" evidence="2">
    <location>
        <begin position="181"/>
        <end position="200"/>
    </location>
</feature>
<feature type="region of interest" description="Disordered" evidence="1">
    <location>
        <begin position="229"/>
        <end position="250"/>
    </location>
</feature>
<keyword evidence="2" id="KW-0472">Membrane</keyword>
<name>A0AAJ4ZH67_PANPU</name>
<evidence type="ECO:0000313" key="3">
    <source>
        <dbReference type="EMBL" id="SUA93327.1"/>
    </source>
</evidence>
<dbReference type="EMBL" id="UGSJ01000001">
    <property type="protein sequence ID" value="SUA93327.1"/>
    <property type="molecule type" value="Genomic_DNA"/>
</dbReference>
<evidence type="ECO:0000256" key="1">
    <source>
        <dbReference type="SAM" id="MobiDB-lite"/>
    </source>
</evidence>
<accession>A0AAJ4ZH67</accession>
<keyword evidence="2" id="KW-0812">Transmembrane</keyword>
<dbReference type="Pfam" id="PF03929">
    <property type="entry name" value="PepSY_TM"/>
    <property type="match status" value="1"/>
</dbReference>
<dbReference type="Proteomes" id="UP000254589">
    <property type="component" value="Unassembled WGS sequence"/>
</dbReference>
<dbReference type="PANTHER" id="PTHR34219:SF3">
    <property type="entry name" value="BLL7967 PROTEIN"/>
    <property type="match status" value="1"/>
</dbReference>
<reference evidence="3 4" key="1">
    <citation type="submission" date="2018-06" db="EMBL/GenBank/DDBJ databases">
        <authorList>
            <consortium name="Pathogen Informatics"/>
            <person name="Doyle S."/>
        </authorList>
    </citation>
    <scope>NUCLEOTIDE SEQUENCE [LARGE SCALE GENOMIC DNA]</scope>
    <source>
        <strain evidence="3 4">NCTC13159</strain>
    </source>
</reference>
<evidence type="ECO:0000256" key="2">
    <source>
        <dbReference type="SAM" id="Phobius"/>
    </source>
</evidence>
<organism evidence="3 4">
    <name type="scientific">Pandoraea pulmonicola</name>
    <dbReference type="NCBI Taxonomy" id="93221"/>
    <lineage>
        <taxon>Bacteria</taxon>
        <taxon>Pseudomonadati</taxon>
        <taxon>Pseudomonadota</taxon>
        <taxon>Betaproteobacteria</taxon>
        <taxon>Burkholderiales</taxon>
        <taxon>Burkholderiaceae</taxon>
        <taxon>Pandoraea</taxon>
    </lineage>
</organism>
<dbReference type="InterPro" id="IPR005625">
    <property type="entry name" value="PepSY-ass_TM"/>
</dbReference>
<dbReference type="RefSeq" id="WP_052267308.1">
    <property type="nucleotide sequence ID" value="NZ_CP010310.2"/>
</dbReference>
<feature type="transmembrane region" description="Helical" evidence="2">
    <location>
        <begin position="140"/>
        <end position="160"/>
    </location>
</feature>
<feature type="transmembrane region" description="Helical" evidence="2">
    <location>
        <begin position="12"/>
        <end position="33"/>
    </location>
</feature>
<dbReference type="PANTHER" id="PTHR34219">
    <property type="entry name" value="IRON-REGULATED INNER MEMBRANE PROTEIN-RELATED"/>
    <property type="match status" value="1"/>
</dbReference>
<evidence type="ECO:0000313" key="4">
    <source>
        <dbReference type="Proteomes" id="UP000254589"/>
    </source>
</evidence>
<keyword evidence="2" id="KW-1133">Transmembrane helix</keyword>
<comment type="caution">
    <text evidence="3">The sequence shown here is derived from an EMBL/GenBank/DDBJ whole genome shotgun (WGS) entry which is preliminary data.</text>
</comment>
<sequence>MMKRLWFQLHWFFGITAGLVLAVVGLTGALLSYDDELTRALSPGVMTVPVRDTAPLPIPALVARVHEAVPDRRILLMMVSRSPEDAVGVRLSTGDGPRGETYFVDPYTGQMLGRSKADVVFRFIMDIHRFLTIDGIGKQITAAATLLLFLLALSGLYLRWPRRIGNWRAWLHIDFKKRGRPFLWNLHAVVGTVVLVPYLLSATTGLYWSYDWWRGMLFSIAGVEQPVRNRPAQAPKAGDGKKGGRGRVAKAGNPRCRILRRPLPTTWAWSGIVSARACRTTPRPMCVRRKSLAARCR</sequence>